<dbReference type="Proteomes" id="UP000266287">
    <property type="component" value="Unassembled WGS sequence"/>
</dbReference>
<accession>A0A399FTL9</accession>
<protein>
    <submittedName>
        <fullName evidence="6">DNA recombination protein RmuC</fullName>
    </submittedName>
</protein>
<evidence type="ECO:0000256" key="3">
    <source>
        <dbReference type="ARBA" id="ARBA00023054"/>
    </source>
</evidence>
<dbReference type="InterPro" id="IPR003798">
    <property type="entry name" value="DNA_recombination_RmuC"/>
</dbReference>
<organism evidence="6 7">
    <name type="scientific">candidate division NPL-UPA2 bacterium Unc8</name>
    <dbReference type="NCBI Taxonomy" id="1980939"/>
    <lineage>
        <taxon>Bacteria</taxon>
    </lineage>
</organism>
<feature type="coiled-coil region" evidence="5">
    <location>
        <begin position="103"/>
        <end position="134"/>
    </location>
</feature>
<dbReference type="PANTHER" id="PTHR30563:SF0">
    <property type="entry name" value="DNA RECOMBINATION PROTEIN RMUC"/>
    <property type="match status" value="1"/>
</dbReference>
<dbReference type="Pfam" id="PF02646">
    <property type="entry name" value="RmuC"/>
    <property type="match status" value="1"/>
</dbReference>
<dbReference type="GO" id="GO:0006310">
    <property type="term" value="P:DNA recombination"/>
    <property type="evidence" value="ECO:0007669"/>
    <property type="project" value="UniProtKB-KW"/>
</dbReference>
<dbReference type="AlphaFoldDB" id="A0A399FTL9"/>
<evidence type="ECO:0000256" key="1">
    <source>
        <dbReference type="ARBA" id="ARBA00003416"/>
    </source>
</evidence>
<reference evidence="6 7" key="1">
    <citation type="submission" date="2018-08" db="EMBL/GenBank/DDBJ databases">
        <title>Draft genome of candidate division NPL-UPA2 bacterium Unc8 that adapted to ultra-basic serpentinizing groundwater.</title>
        <authorList>
            <person name="Ishii S."/>
            <person name="Suzuki S."/>
            <person name="Nealson K.H."/>
        </authorList>
    </citation>
    <scope>NUCLEOTIDE SEQUENCE [LARGE SCALE GENOMIC DNA]</scope>
    <source>
        <strain evidence="6">Unc8</strain>
    </source>
</reference>
<comment type="caution">
    <text evidence="6">The sequence shown here is derived from an EMBL/GenBank/DDBJ whole genome shotgun (WGS) entry which is preliminary data.</text>
</comment>
<comment type="similarity">
    <text evidence="2">Belongs to the RmuC family.</text>
</comment>
<name>A0A399FTL9_UNCN2</name>
<evidence type="ECO:0000313" key="6">
    <source>
        <dbReference type="EMBL" id="RIH99564.1"/>
    </source>
</evidence>
<evidence type="ECO:0000256" key="2">
    <source>
        <dbReference type="ARBA" id="ARBA00009840"/>
    </source>
</evidence>
<evidence type="ECO:0000256" key="5">
    <source>
        <dbReference type="SAM" id="Coils"/>
    </source>
</evidence>
<proteinExistence type="inferred from homology"/>
<comment type="function">
    <text evidence="1">Involved in DNA recombination.</text>
</comment>
<dbReference type="PANTHER" id="PTHR30563">
    <property type="entry name" value="DNA RECOMBINATION PROTEIN RMUC"/>
    <property type="match status" value="1"/>
</dbReference>
<keyword evidence="3 5" id="KW-0175">Coiled coil</keyword>
<evidence type="ECO:0000256" key="4">
    <source>
        <dbReference type="ARBA" id="ARBA00023172"/>
    </source>
</evidence>
<gene>
    <name evidence="6" type="primary">rmuC</name>
    <name evidence="6" type="ORF">B9J77_05115</name>
</gene>
<sequence>MEVALLIALLTLSVALIVLILQGKKSASGNQRLEQIIHDEFRADREESTRTSRGLREEISAGQKTSTETLARTISEIGKSQTENLELVARRIKELTESNEVRIDKVRSTIDAQLRNLQESNEKKLDQMRQTVDEKLQNTLEKRLSESFKIVSERLEVVQRGLGEMQNLATGVGDLKRVLTNVKARGTWGEVQLGALLEQILTPDQYDKNVQTREGSRDTVEYAIRLPGTGKDVNSIVWLPIDSKFPQEDYQRLVDAADTADADAVEKATGALARAIQTSAKVIADKYLDPPRTTDFAIMFLPTEGLYAEVLRQPGLVEKLQQTYRIVVVGPTTLTATLSSLRMGFRTLAIEKRSSEVWDVLAAVKTEFGRFGDILIKVKKNLDSASDTIDQTGVRTRAIERKLREVEQLPEAESARLLKFEQPAATDISDDENEVKI</sequence>
<keyword evidence="4" id="KW-0233">DNA recombination</keyword>
<dbReference type="EMBL" id="NDHY01000019">
    <property type="protein sequence ID" value="RIH99564.1"/>
    <property type="molecule type" value="Genomic_DNA"/>
</dbReference>
<evidence type="ECO:0000313" key="7">
    <source>
        <dbReference type="Proteomes" id="UP000266287"/>
    </source>
</evidence>